<feature type="region of interest" description="Disordered" evidence="1">
    <location>
        <begin position="1"/>
        <end position="30"/>
    </location>
</feature>
<proteinExistence type="predicted"/>
<reference evidence="2" key="1">
    <citation type="submission" date="2018-02" db="EMBL/GenBank/DDBJ databases">
        <title>Rhizophora mucronata_Transcriptome.</title>
        <authorList>
            <person name="Meera S.P."/>
            <person name="Sreeshan A."/>
            <person name="Augustine A."/>
        </authorList>
    </citation>
    <scope>NUCLEOTIDE SEQUENCE</scope>
    <source>
        <tissue evidence="2">Leaf</tissue>
    </source>
</reference>
<evidence type="ECO:0000313" key="2">
    <source>
        <dbReference type="EMBL" id="MBX06467.1"/>
    </source>
</evidence>
<protein>
    <submittedName>
        <fullName evidence="2">Uncharacterized protein</fullName>
    </submittedName>
</protein>
<accession>A0A2P2KL77</accession>
<dbReference type="EMBL" id="GGEC01025983">
    <property type="protein sequence ID" value="MBX06467.1"/>
    <property type="molecule type" value="Transcribed_RNA"/>
</dbReference>
<evidence type="ECO:0000256" key="1">
    <source>
        <dbReference type="SAM" id="MobiDB-lite"/>
    </source>
</evidence>
<dbReference type="AlphaFoldDB" id="A0A2P2KL77"/>
<organism evidence="2">
    <name type="scientific">Rhizophora mucronata</name>
    <name type="common">Asiatic mangrove</name>
    <dbReference type="NCBI Taxonomy" id="61149"/>
    <lineage>
        <taxon>Eukaryota</taxon>
        <taxon>Viridiplantae</taxon>
        <taxon>Streptophyta</taxon>
        <taxon>Embryophyta</taxon>
        <taxon>Tracheophyta</taxon>
        <taxon>Spermatophyta</taxon>
        <taxon>Magnoliopsida</taxon>
        <taxon>eudicotyledons</taxon>
        <taxon>Gunneridae</taxon>
        <taxon>Pentapetalae</taxon>
        <taxon>rosids</taxon>
        <taxon>fabids</taxon>
        <taxon>Malpighiales</taxon>
        <taxon>Rhizophoraceae</taxon>
        <taxon>Rhizophora</taxon>
    </lineage>
</organism>
<sequence length="30" mass="3642">MQQKERWGRGDKAKQENGIKSNPNERWRLT</sequence>
<name>A0A2P2KL77_RHIMU</name>